<evidence type="ECO:0000313" key="5">
    <source>
        <dbReference type="EMBL" id="CAB4909347.1"/>
    </source>
</evidence>
<evidence type="ECO:0000259" key="4">
    <source>
        <dbReference type="SMART" id="SM00861"/>
    </source>
</evidence>
<gene>
    <name evidence="5" type="ORF">UFOPK3564_01120</name>
</gene>
<feature type="domain" description="Transketolase-like pyrimidine-binding" evidence="4">
    <location>
        <begin position="41"/>
        <end position="214"/>
    </location>
</feature>
<dbReference type="SUPFAM" id="SSF52518">
    <property type="entry name" value="Thiamin diphosphate-binding fold (THDP-binding)"/>
    <property type="match status" value="1"/>
</dbReference>
<dbReference type="InterPro" id="IPR029061">
    <property type="entry name" value="THDP-binding"/>
</dbReference>
<dbReference type="InterPro" id="IPR005475">
    <property type="entry name" value="Transketolase-like_Pyr-bd"/>
</dbReference>
<keyword evidence="2" id="KW-0560">Oxidoreductase</keyword>
<dbReference type="PANTHER" id="PTHR43257">
    <property type="entry name" value="PYRUVATE DEHYDROGENASE E1 COMPONENT BETA SUBUNIT"/>
    <property type="match status" value="1"/>
</dbReference>
<comment type="cofactor">
    <cofactor evidence="1">
        <name>thiamine diphosphate</name>
        <dbReference type="ChEBI" id="CHEBI:58937"/>
    </cofactor>
</comment>
<dbReference type="FunFam" id="3.40.50.970:FF:000001">
    <property type="entry name" value="Pyruvate dehydrogenase E1 beta subunit"/>
    <property type="match status" value="1"/>
</dbReference>
<dbReference type="Gene3D" id="3.40.50.920">
    <property type="match status" value="1"/>
</dbReference>
<dbReference type="InterPro" id="IPR009014">
    <property type="entry name" value="Transketo_C/PFOR_II"/>
</dbReference>
<proteinExistence type="predicted"/>
<accession>A0A6J7GLN0</accession>
<name>A0A6J7GLN0_9ZZZZ</name>
<evidence type="ECO:0000256" key="1">
    <source>
        <dbReference type="ARBA" id="ARBA00001964"/>
    </source>
</evidence>
<dbReference type="InterPro" id="IPR033248">
    <property type="entry name" value="Transketolase_C"/>
</dbReference>
<dbReference type="EMBL" id="CAFBMK010000048">
    <property type="protein sequence ID" value="CAB4909347.1"/>
    <property type="molecule type" value="Genomic_DNA"/>
</dbReference>
<dbReference type="SMART" id="SM00861">
    <property type="entry name" value="Transket_pyr"/>
    <property type="match status" value="1"/>
</dbReference>
<dbReference type="FunFam" id="3.40.50.920:FF:000001">
    <property type="entry name" value="Pyruvate dehydrogenase E1 beta subunit"/>
    <property type="match status" value="1"/>
</dbReference>
<keyword evidence="3" id="KW-0786">Thiamine pyrophosphate</keyword>
<evidence type="ECO:0000256" key="2">
    <source>
        <dbReference type="ARBA" id="ARBA00023002"/>
    </source>
</evidence>
<dbReference type="SUPFAM" id="SSF52922">
    <property type="entry name" value="TK C-terminal domain-like"/>
    <property type="match status" value="1"/>
</dbReference>
<protein>
    <submittedName>
        <fullName evidence="5">Unannotated protein</fullName>
    </submittedName>
</protein>
<dbReference type="CDD" id="cd07036">
    <property type="entry name" value="TPP_PYR_E1-PDHc-beta_like"/>
    <property type="match status" value="1"/>
</dbReference>
<dbReference type="Pfam" id="PF02780">
    <property type="entry name" value="Transketolase_C"/>
    <property type="match status" value="1"/>
</dbReference>
<dbReference type="PANTHER" id="PTHR43257:SF2">
    <property type="entry name" value="PYRUVATE DEHYDROGENASE E1 COMPONENT SUBUNIT BETA"/>
    <property type="match status" value="1"/>
</dbReference>
<dbReference type="Pfam" id="PF02779">
    <property type="entry name" value="Transket_pyr"/>
    <property type="match status" value="1"/>
</dbReference>
<dbReference type="AlphaFoldDB" id="A0A6J7GLN0"/>
<organism evidence="5">
    <name type="scientific">freshwater metagenome</name>
    <dbReference type="NCBI Taxonomy" id="449393"/>
    <lineage>
        <taxon>unclassified sequences</taxon>
        <taxon>metagenomes</taxon>
        <taxon>ecological metagenomes</taxon>
    </lineage>
</organism>
<dbReference type="GO" id="GO:0016491">
    <property type="term" value="F:oxidoreductase activity"/>
    <property type="evidence" value="ECO:0007669"/>
    <property type="project" value="UniProtKB-KW"/>
</dbReference>
<evidence type="ECO:0000256" key="3">
    <source>
        <dbReference type="ARBA" id="ARBA00023052"/>
    </source>
</evidence>
<reference evidence="5" key="1">
    <citation type="submission" date="2020-05" db="EMBL/GenBank/DDBJ databases">
        <authorList>
            <person name="Chiriac C."/>
            <person name="Salcher M."/>
            <person name="Ghai R."/>
            <person name="Kavagutti S V."/>
        </authorList>
    </citation>
    <scope>NUCLEOTIDE SEQUENCE</scope>
</reference>
<sequence length="358" mass="37435">MSAQGAEVRGAVVPGAGAARQGTLVGAASADGSPAGATRTMTYLQAITDALRVEMRRDERVLVLGEDVGAFGGAFKATEGLFDEFGADRVQDTPIAEAAIIGTSVGAALAGLRPVCEVQFADFVATGFDQLVNVAGKMHWRTGLAVPMVLRLPSGGGFAGGPFHSQNPEAWFMHAPGLKVLAPSTPADAKGLLAAAIRDHNPVCFLEHKHLYRRVKGEVPLGEHVEPFVARTVVAGDELTIVAYGAMLHLAVEAAARFEPGRVEVLDLRSLVPLDEDAILASVRRTGRVLIVDEANETCAAGAQVAALVADRAFSDLDGPVRRLAAPDVPIPFSPGLEEAVLPTADRIAEAARELLAY</sequence>
<dbReference type="Gene3D" id="3.40.50.970">
    <property type="match status" value="1"/>
</dbReference>